<sequence length="176" mass="19526">MPIAVKISKKQISPNFITILAFIVGLISAVVLFYNPLVSVALILISQILDCVDGDLARITGRVSAKGAYLDRLFDRFVDFALIFAIAIYSQLWIESFLALFATLSVSMTRLMAEKEGIECKVGIAGRDTRILIIMLGILLKDFGGILASLWLLCILGFFTTLQRILHTIRKIESDQ</sequence>
<dbReference type="GO" id="GO:0016020">
    <property type="term" value="C:membrane"/>
    <property type="evidence" value="ECO:0007669"/>
    <property type="project" value="InterPro"/>
</dbReference>
<accession>A0A7J3M039</accession>
<dbReference type="Pfam" id="PF01066">
    <property type="entry name" value="CDP-OH_P_transf"/>
    <property type="match status" value="1"/>
</dbReference>
<dbReference type="GO" id="GO:0016780">
    <property type="term" value="F:phosphotransferase activity, for other substituted phosphate groups"/>
    <property type="evidence" value="ECO:0007669"/>
    <property type="project" value="InterPro"/>
</dbReference>
<dbReference type="Gene3D" id="1.20.120.1760">
    <property type="match status" value="1"/>
</dbReference>
<dbReference type="InterPro" id="IPR000462">
    <property type="entry name" value="CDP-OH_P_trans"/>
</dbReference>
<evidence type="ECO:0000313" key="4">
    <source>
        <dbReference type="EMBL" id="HGT82327.1"/>
    </source>
</evidence>
<comment type="similarity">
    <text evidence="2">Belongs to the CDP-alcohol phosphatidyltransferase class-I family.</text>
</comment>
<dbReference type="InterPro" id="IPR043130">
    <property type="entry name" value="CDP-OH_PTrfase_TM_dom"/>
</dbReference>
<keyword evidence="3" id="KW-0472">Membrane</keyword>
<organism evidence="4">
    <name type="scientific">Archaeoglobus fulgidus</name>
    <dbReference type="NCBI Taxonomy" id="2234"/>
    <lineage>
        <taxon>Archaea</taxon>
        <taxon>Methanobacteriati</taxon>
        <taxon>Methanobacteriota</taxon>
        <taxon>Archaeoglobi</taxon>
        <taxon>Archaeoglobales</taxon>
        <taxon>Archaeoglobaceae</taxon>
        <taxon>Archaeoglobus</taxon>
    </lineage>
</organism>
<dbReference type="PROSITE" id="PS00379">
    <property type="entry name" value="CDP_ALCOHOL_P_TRANSF"/>
    <property type="match status" value="1"/>
</dbReference>
<protein>
    <submittedName>
        <fullName evidence="4">CDP-alcohol phosphatidyltransferase family protein</fullName>
    </submittedName>
</protein>
<feature type="transmembrane region" description="Helical" evidence="3">
    <location>
        <begin position="12"/>
        <end position="34"/>
    </location>
</feature>
<evidence type="ECO:0000256" key="2">
    <source>
        <dbReference type="RuleBase" id="RU003750"/>
    </source>
</evidence>
<reference evidence="4" key="1">
    <citation type="journal article" date="2020" name="mSystems">
        <title>Genome- and Community-Level Interaction Insights into Carbon Utilization and Element Cycling Functions of Hydrothermarchaeota in Hydrothermal Sediment.</title>
        <authorList>
            <person name="Zhou Z."/>
            <person name="Liu Y."/>
            <person name="Xu W."/>
            <person name="Pan J."/>
            <person name="Luo Z.H."/>
            <person name="Li M."/>
        </authorList>
    </citation>
    <scope>NUCLEOTIDE SEQUENCE [LARGE SCALE GENOMIC DNA]</scope>
    <source>
        <strain evidence="4">SpSt-587</strain>
    </source>
</reference>
<dbReference type="EMBL" id="DSYZ01000024">
    <property type="protein sequence ID" value="HGT82327.1"/>
    <property type="molecule type" value="Genomic_DNA"/>
</dbReference>
<keyword evidence="1 2" id="KW-0808">Transferase</keyword>
<name>A0A7J3M039_ARCFL</name>
<proteinExistence type="inferred from homology"/>
<evidence type="ECO:0000256" key="3">
    <source>
        <dbReference type="SAM" id="Phobius"/>
    </source>
</evidence>
<dbReference type="AlphaFoldDB" id="A0A7J3M039"/>
<evidence type="ECO:0000256" key="1">
    <source>
        <dbReference type="ARBA" id="ARBA00022679"/>
    </source>
</evidence>
<dbReference type="GO" id="GO:0008654">
    <property type="term" value="P:phospholipid biosynthetic process"/>
    <property type="evidence" value="ECO:0007669"/>
    <property type="project" value="InterPro"/>
</dbReference>
<dbReference type="InterPro" id="IPR048254">
    <property type="entry name" value="CDP_ALCOHOL_P_TRANSF_CS"/>
</dbReference>
<gene>
    <name evidence="4" type="ORF">ENT52_01150</name>
</gene>
<keyword evidence="3" id="KW-1133">Transmembrane helix</keyword>
<keyword evidence="3" id="KW-0812">Transmembrane</keyword>
<feature type="transmembrane region" description="Helical" evidence="3">
    <location>
        <begin position="80"/>
        <end position="101"/>
    </location>
</feature>
<comment type="caution">
    <text evidence="4">The sequence shown here is derived from an EMBL/GenBank/DDBJ whole genome shotgun (WGS) entry which is preliminary data.</text>
</comment>